<proteinExistence type="inferred from homology"/>
<dbReference type="PIRSF" id="PIRSF004749">
    <property type="entry name" value="Pep_def"/>
    <property type="match status" value="1"/>
</dbReference>
<organism evidence="3 4">
    <name type="scientific">Gluconobacter wancherniae NBRC 103581</name>
    <dbReference type="NCBI Taxonomy" id="656744"/>
    <lineage>
        <taxon>Bacteria</taxon>
        <taxon>Pseudomonadati</taxon>
        <taxon>Pseudomonadota</taxon>
        <taxon>Alphaproteobacteria</taxon>
        <taxon>Acetobacterales</taxon>
        <taxon>Acetobacteraceae</taxon>
        <taxon>Gluconobacter</taxon>
    </lineage>
</organism>
<dbReference type="InterPro" id="IPR036821">
    <property type="entry name" value="Peptide_deformylase_sf"/>
</dbReference>
<protein>
    <recommendedName>
        <fullName evidence="2">Peptide deformylase-like</fullName>
    </recommendedName>
    <alternativeName>
        <fullName evidence="2">Polypeptide deformylase-like</fullName>
    </alternativeName>
</protein>
<dbReference type="OrthoDB" id="9804313at2"/>
<dbReference type="SUPFAM" id="SSF56420">
    <property type="entry name" value="Peptide deformylase"/>
    <property type="match status" value="1"/>
</dbReference>
<dbReference type="NCBIfam" id="TIGR00079">
    <property type="entry name" value="pept_deformyl"/>
    <property type="match status" value="1"/>
</dbReference>
<dbReference type="PANTHER" id="PTHR10458">
    <property type="entry name" value="PEPTIDE DEFORMYLASE"/>
    <property type="match status" value="1"/>
</dbReference>
<dbReference type="Gene3D" id="3.90.45.10">
    <property type="entry name" value="Peptide deformylase"/>
    <property type="match status" value="1"/>
</dbReference>
<dbReference type="AlphaFoldDB" id="A0A511AWS7"/>
<reference evidence="3 4" key="1">
    <citation type="submission" date="2019-07" db="EMBL/GenBank/DDBJ databases">
        <title>Whole genome shotgun sequence of Gluconobacter wancherniae NBRC 103581.</title>
        <authorList>
            <person name="Hosoyama A."/>
            <person name="Uohara A."/>
            <person name="Ohji S."/>
            <person name="Ichikawa N."/>
        </authorList>
    </citation>
    <scope>NUCLEOTIDE SEQUENCE [LARGE SCALE GENOMIC DNA]</scope>
    <source>
        <strain evidence="3 4">NBRC 103581</strain>
    </source>
</reference>
<comment type="similarity">
    <text evidence="1 2">Belongs to the polypeptide deformylase family.</text>
</comment>
<dbReference type="CDD" id="cd00487">
    <property type="entry name" value="Pep_deformylase"/>
    <property type="match status" value="1"/>
</dbReference>
<evidence type="ECO:0000313" key="4">
    <source>
        <dbReference type="Proteomes" id="UP000321230"/>
    </source>
</evidence>
<comment type="caution">
    <text evidence="2">Lacks conserved residue(s) required for the propagation of feature annotation.</text>
</comment>
<dbReference type="Pfam" id="PF01327">
    <property type="entry name" value="Pep_deformylase"/>
    <property type="match status" value="1"/>
</dbReference>
<dbReference type="PRINTS" id="PR01576">
    <property type="entry name" value="PDEFORMYLASE"/>
</dbReference>
<dbReference type="RefSeq" id="WP_146793545.1">
    <property type="nucleotide sequence ID" value="NZ_BARC01000005.1"/>
</dbReference>
<dbReference type="GO" id="GO:0042586">
    <property type="term" value="F:peptide deformylase activity"/>
    <property type="evidence" value="ECO:0007669"/>
    <property type="project" value="InterPro"/>
</dbReference>
<accession>A0A511AWS7</accession>
<feature type="active site" evidence="2">
    <location>
        <position position="134"/>
    </location>
</feature>
<evidence type="ECO:0000256" key="2">
    <source>
        <dbReference type="HAMAP-Rule" id="MF_00163"/>
    </source>
</evidence>
<evidence type="ECO:0000256" key="1">
    <source>
        <dbReference type="ARBA" id="ARBA00010759"/>
    </source>
</evidence>
<dbReference type="EMBL" id="BJUZ01000001">
    <property type="protein sequence ID" value="GEK92659.1"/>
    <property type="molecule type" value="Genomic_DNA"/>
</dbReference>
<keyword evidence="4" id="KW-1185">Reference proteome</keyword>
<gene>
    <name evidence="3" type="primary">def</name>
    <name evidence="3" type="ORF">GWA01_04290</name>
</gene>
<evidence type="ECO:0000313" key="3">
    <source>
        <dbReference type="EMBL" id="GEK92659.1"/>
    </source>
</evidence>
<dbReference type="Proteomes" id="UP000321230">
    <property type="component" value="Unassembled WGS sequence"/>
</dbReference>
<comment type="caution">
    <text evidence="3">The sequence shown here is derived from an EMBL/GenBank/DDBJ whole genome shotgun (WGS) entry which is preliminary data.</text>
</comment>
<dbReference type="InterPro" id="IPR023635">
    <property type="entry name" value="Peptide_deformylase"/>
</dbReference>
<dbReference type="PANTHER" id="PTHR10458:SF22">
    <property type="entry name" value="PEPTIDE DEFORMYLASE"/>
    <property type="match status" value="1"/>
</dbReference>
<dbReference type="NCBIfam" id="NF009484">
    <property type="entry name" value="PRK12846.1-5"/>
    <property type="match status" value="1"/>
</dbReference>
<dbReference type="HAMAP" id="MF_00163">
    <property type="entry name" value="Pep_deformylase"/>
    <property type="match status" value="1"/>
</dbReference>
<sequence>MTIRQIVKYPDQVLREKAAPVANFDAPLRALATDLLDTLRSVKGLGITAPHIGVLQRVVVLELPDAPEPQTYINPEIIWISDNTARHEEGSISMSGVSEQVERPAQLHVRYQDLDGETHIEAADGFRAACHQHELDQLNGTFWIQKLSNLRRNRLIARYEKLQRNRN</sequence>
<name>A0A511AWS7_9PROT</name>